<dbReference type="AlphaFoldDB" id="A0AB39LNK9"/>
<proteinExistence type="predicted"/>
<feature type="compositionally biased region" description="Low complexity" evidence="1">
    <location>
        <begin position="47"/>
        <end position="58"/>
    </location>
</feature>
<gene>
    <name evidence="3" type="ORF">AB5J57_17030</name>
</gene>
<name>A0AB39LNK9_9ACTN</name>
<dbReference type="InterPro" id="IPR045925">
    <property type="entry name" value="DUF6344"/>
</dbReference>
<accession>A0AB39LNK9</accession>
<dbReference type="EMBL" id="CP163429">
    <property type="protein sequence ID" value="XDP95116.1"/>
    <property type="molecule type" value="Genomic_DNA"/>
</dbReference>
<feature type="signal peptide" evidence="2">
    <location>
        <begin position="1"/>
        <end position="33"/>
    </location>
</feature>
<dbReference type="RefSeq" id="WP_369156798.1">
    <property type="nucleotide sequence ID" value="NZ_CP163429.1"/>
</dbReference>
<evidence type="ECO:0000313" key="3">
    <source>
        <dbReference type="EMBL" id="XDP95116.1"/>
    </source>
</evidence>
<keyword evidence="2" id="KW-0732">Signal</keyword>
<evidence type="ECO:0000256" key="1">
    <source>
        <dbReference type="SAM" id="MobiDB-lite"/>
    </source>
</evidence>
<reference evidence="3" key="1">
    <citation type="submission" date="2024-07" db="EMBL/GenBank/DDBJ databases">
        <authorList>
            <person name="Yu S.T."/>
        </authorList>
    </citation>
    <scope>NUCLEOTIDE SEQUENCE</scope>
    <source>
        <strain evidence="3">R02</strain>
    </source>
</reference>
<evidence type="ECO:0000256" key="2">
    <source>
        <dbReference type="SAM" id="SignalP"/>
    </source>
</evidence>
<feature type="region of interest" description="Disordered" evidence="1">
    <location>
        <begin position="74"/>
        <end position="142"/>
    </location>
</feature>
<sequence length="142" mass="15147">MARNKVMQLWNTVVTAFLALCTVLGLVTTAAAAAVPQTQKTRNSDSTAPKTEAPAPTTSLWSWSLIRALPPTMKQRIHAEAHGKSPSCRHRPLPDTTAESDTEAAQDGSSERPESELVPAHCSPDTATTLPAPASARIPLQR</sequence>
<feature type="chain" id="PRO_5044233844" evidence="2">
    <location>
        <begin position="34"/>
        <end position="142"/>
    </location>
</feature>
<feature type="compositionally biased region" description="Polar residues" evidence="1">
    <location>
        <begin position="36"/>
        <end position="46"/>
    </location>
</feature>
<protein>
    <submittedName>
        <fullName evidence="3">DUF6344 domain-containing protein</fullName>
    </submittedName>
</protein>
<feature type="region of interest" description="Disordered" evidence="1">
    <location>
        <begin position="35"/>
        <end position="59"/>
    </location>
</feature>
<organism evidence="3">
    <name type="scientific">Streptomyces sp. R02</name>
    <dbReference type="NCBI Taxonomy" id="3238623"/>
    <lineage>
        <taxon>Bacteria</taxon>
        <taxon>Bacillati</taxon>
        <taxon>Actinomycetota</taxon>
        <taxon>Actinomycetes</taxon>
        <taxon>Kitasatosporales</taxon>
        <taxon>Streptomycetaceae</taxon>
        <taxon>Streptomyces</taxon>
    </lineage>
</organism>
<dbReference type="Pfam" id="PF19871">
    <property type="entry name" value="DUF6344"/>
    <property type="match status" value="1"/>
</dbReference>